<dbReference type="InterPro" id="IPR011856">
    <property type="entry name" value="tRNA_endonuc-like_dom_sf"/>
</dbReference>
<protein>
    <submittedName>
        <fullName evidence="1">Putative inner membrane protein</fullName>
    </submittedName>
</protein>
<dbReference type="Gene3D" id="3.40.1350.10">
    <property type="match status" value="1"/>
</dbReference>
<evidence type="ECO:0000313" key="1">
    <source>
        <dbReference type="EMBL" id="VAX10970.1"/>
    </source>
</evidence>
<dbReference type="EMBL" id="UOFY01000058">
    <property type="protein sequence ID" value="VAX10970.1"/>
    <property type="molecule type" value="Genomic_DNA"/>
</dbReference>
<dbReference type="GO" id="GO:0003676">
    <property type="term" value="F:nucleic acid binding"/>
    <property type="evidence" value="ECO:0007669"/>
    <property type="project" value="InterPro"/>
</dbReference>
<accession>A0A3B1BK37</accession>
<reference evidence="1" key="1">
    <citation type="submission" date="2018-06" db="EMBL/GenBank/DDBJ databases">
        <authorList>
            <person name="Zhirakovskaya E."/>
        </authorList>
    </citation>
    <scope>NUCLEOTIDE SEQUENCE</scope>
</reference>
<gene>
    <name evidence="1" type="ORF">MNBD_GAMMA25-2</name>
</gene>
<sequence>MAEEFGEWEESRRRIDLLGIDKAANIVVIELKRTEDGGHMELQAIRYAAMVSTLTFDRVVEIFEKYLNDNNTDQNARETILEFLEW</sequence>
<organism evidence="1">
    <name type="scientific">hydrothermal vent metagenome</name>
    <dbReference type="NCBI Taxonomy" id="652676"/>
    <lineage>
        <taxon>unclassified sequences</taxon>
        <taxon>metagenomes</taxon>
        <taxon>ecological metagenomes</taxon>
    </lineage>
</organism>
<proteinExistence type="predicted"/>
<dbReference type="AlphaFoldDB" id="A0A3B1BK37"/>
<name>A0A3B1BK37_9ZZZZ</name>